<feature type="domain" description="Glucan biosynthesis periplasmic MdoG C-terminal" evidence="7">
    <location>
        <begin position="41"/>
        <end position="512"/>
    </location>
</feature>
<dbReference type="Gene3D" id="2.70.98.10">
    <property type="match status" value="1"/>
</dbReference>
<evidence type="ECO:0000256" key="2">
    <source>
        <dbReference type="ARBA" id="ARBA00005001"/>
    </source>
</evidence>
<evidence type="ECO:0000256" key="3">
    <source>
        <dbReference type="ARBA" id="ARBA00009284"/>
    </source>
</evidence>
<evidence type="ECO:0000256" key="1">
    <source>
        <dbReference type="ARBA" id="ARBA00004418"/>
    </source>
</evidence>
<name>A0A363UQV4_9GAMM</name>
<dbReference type="SUPFAM" id="SSF81296">
    <property type="entry name" value="E set domains"/>
    <property type="match status" value="1"/>
</dbReference>
<keyword evidence="6" id="KW-0574">Periplasm</keyword>
<evidence type="ECO:0000256" key="5">
    <source>
        <dbReference type="ARBA" id="ARBA00022729"/>
    </source>
</evidence>
<dbReference type="PANTHER" id="PTHR30504">
    <property type="entry name" value="GLUCANS BIOSYNTHESIS PROTEIN"/>
    <property type="match status" value="1"/>
</dbReference>
<comment type="pathway">
    <text evidence="2">Glycan metabolism; osmoregulated periplasmic glucan (OPG) biosynthesis.</text>
</comment>
<evidence type="ECO:0000313" key="9">
    <source>
        <dbReference type="Proteomes" id="UP000251800"/>
    </source>
</evidence>
<evidence type="ECO:0000313" key="8">
    <source>
        <dbReference type="EMBL" id="PWN57897.1"/>
    </source>
</evidence>
<dbReference type="GO" id="GO:0030246">
    <property type="term" value="F:carbohydrate binding"/>
    <property type="evidence" value="ECO:0007669"/>
    <property type="project" value="InterPro"/>
</dbReference>
<reference evidence="8 9" key="1">
    <citation type="submission" date="2018-05" db="EMBL/GenBank/DDBJ databases">
        <title>Abyssibacter profundi OUC007T gen. nov., sp. nov, a marine bacterium isolated from seawater of the Mariana Trench.</title>
        <authorList>
            <person name="Zhou S."/>
        </authorList>
    </citation>
    <scope>NUCLEOTIDE SEQUENCE [LARGE SCALE GENOMIC DNA]</scope>
    <source>
        <strain evidence="8 9">OUC007</strain>
    </source>
</reference>
<accession>A0A363UQV4</accession>
<dbReference type="Gene3D" id="2.60.40.10">
    <property type="entry name" value="Immunoglobulins"/>
    <property type="match status" value="1"/>
</dbReference>
<proteinExistence type="inferred from homology"/>
<evidence type="ECO:0000256" key="6">
    <source>
        <dbReference type="ARBA" id="ARBA00022764"/>
    </source>
</evidence>
<dbReference type="InterPro" id="IPR011013">
    <property type="entry name" value="Gal_mutarotase_sf_dom"/>
</dbReference>
<evidence type="ECO:0000259" key="7">
    <source>
        <dbReference type="Pfam" id="PF04349"/>
    </source>
</evidence>
<keyword evidence="5" id="KW-0732">Signal</keyword>
<comment type="caution">
    <text evidence="8">The sequence shown here is derived from an EMBL/GenBank/DDBJ whole genome shotgun (WGS) entry which is preliminary data.</text>
</comment>
<dbReference type="InterPro" id="IPR013783">
    <property type="entry name" value="Ig-like_fold"/>
</dbReference>
<dbReference type="OrthoDB" id="335750at2"/>
<gene>
    <name evidence="8" type="primary">mdoG</name>
    <name evidence="8" type="synonym">opgG</name>
    <name evidence="8" type="ORF">DEH80_01045</name>
</gene>
<dbReference type="GO" id="GO:0051274">
    <property type="term" value="P:beta-glucan biosynthetic process"/>
    <property type="evidence" value="ECO:0007669"/>
    <property type="project" value="TreeGrafter"/>
</dbReference>
<dbReference type="InterPro" id="IPR014438">
    <property type="entry name" value="Glucan_biosyn_MdoG/MdoD"/>
</dbReference>
<dbReference type="InterPro" id="IPR007444">
    <property type="entry name" value="Glucan_biosyn_MdoG_C"/>
</dbReference>
<dbReference type="FunFam" id="2.70.98.10:FF:000001">
    <property type="entry name" value="Glucans biosynthesis protein G"/>
    <property type="match status" value="1"/>
</dbReference>
<keyword evidence="9" id="KW-1185">Reference proteome</keyword>
<dbReference type="Proteomes" id="UP000251800">
    <property type="component" value="Unassembled WGS sequence"/>
</dbReference>
<dbReference type="UniPathway" id="UPA00637"/>
<comment type="subcellular location">
    <subcellularLocation>
        <location evidence="1">Periplasm</location>
    </subcellularLocation>
</comment>
<dbReference type="PIRSF" id="PIRSF006281">
    <property type="entry name" value="MdoG"/>
    <property type="match status" value="1"/>
</dbReference>
<organism evidence="8 9">
    <name type="scientific">Abyssibacter profundi</name>
    <dbReference type="NCBI Taxonomy" id="2182787"/>
    <lineage>
        <taxon>Bacteria</taxon>
        <taxon>Pseudomonadati</taxon>
        <taxon>Pseudomonadota</taxon>
        <taxon>Gammaproteobacteria</taxon>
        <taxon>Chromatiales</taxon>
        <taxon>Oceanococcaceae</taxon>
        <taxon>Abyssibacter</taxon>
    </lineage>
</organism>
<dbReference type="Pfam" id="PF04349">
    <property type="entry name" value="MdoG"/>
    <property type="match status" value="1"/>
</dbReference>
<dbReference type="EMBL" id="QEQK01000001">
    <property type="protein sequence ID" value="PWN57897.1"/>
    <property type="molecule type" value="Genomic_DNA"/>
</dbReference>
<dbReference type="AlphaFoldDB" id="A0A363UQV4"/>
<dbReference type="InterPro" id="IPR014718">
    <property type="entry name" value="GH-type_carb-bd"/>
</dbReference>
<evidence type="ECO:0000256" key="4">
    <source>
        <dbReference type="ARBA" id="ARBA00015376"/>
    </source>
</evidence>
<dbReference type="SUPFAM" id="SSF74650">
    <property type="entry name" value="Galactose mutarotase-like"/>
    <property type="match status" value="1"/>
</dbReference>
<dbReference type="PANTHER" id="PTHR30504:SF4">
    <property type="entry name" value="GLUCANS BIOSYNTHESIS PROTEIN G"/>
    <property type="match status" value="1"/>
</dbReference>
<sequence>MPTACRPVSGERPGRLIALLSAGLCLLAPWPIRANAVTDYPSLVEHARTLAQQAYEPRQVTLPPALQGLDYDAYRDIRFRPDQSIWRGQDLPIEAQFFHLGLYYDTPVQIHLLTADGVQTVDYTTNLFDYGSNPTPTDVDQHMGFAGFRLHYPLNRPDYKDELIIFHGASYFRSLGAGQWLGLSARGLAIDTGERSGEEFPVFTQFWIEWPRRDARQFRILALLESQSVTGAYEFLVTPGTTTTTEVRATLFRRGEFTKIGLAPLTSMFQYGEEVPRPPHDFRPEVHDSDGLLIHAGDEWLWRGLVNPARLTINAFQTDQLHGFGLMQRDRDFSSYQDLEAHYHQRPSAWITPQGDWGEGSVELVQIPTQNEVNDNIVAYWRPKAPWPADEPLEFRYRIAWQHAELAGPDAGRVIATRIARAAELDGLHRYVIDFAGPALSELPEDVELTPDLGFPPHFVVAEQIGFRNPETGGWRLVIRGKLKPESGQPAELRASLLTPERQRVTEIWTYTEPGN</sequence>
<dbReference type="InterPro" id="IPR014756">
    <property type="entry name" value="Ig_E-set"/>
</dbReference>
<protein>
    <recommendedName>
        <fullName evidence="4">Glucans biosynthesis protein G</fullName>
    </recommendedName>
</protein>
<dbReference type="GO" id="GO:0003824">
    <property type="term" value="F:catalytic activity"/>
    <property type="evidence" value="ECO:0007669"/>
    <property type="project" value="InterPro"/>
</dbReference>
<comment type="similarity">
    <text evidence="3">Belongs to the OpgD/OpgG family.</text>
</comment>
<dbReference type="GO" id="GO:0030288">
    <property type="term" value="C:outer membrane-bounded periplasmic space"/>
    <property type="evidence" value="ECO:0007669"/>
    <property type="project" value="TreeGrafter"/>
</dbReference>
<dbReference type="RefSeq" id="WP_109718755.1">
    <property type="nucleotide sequence ID" value="NZ_QEQK01000001.1"/>
</dbReference>